<reference evidence="3 4" key="1">
    <citation type="submission" date="2015-09" db="EMBL/GenBank/DDBJ databases">
        <title>Genome sequence of the marine flavobacterium Croceitalea dokdonensis DOKDO 023 that contains proton- and sodium-pumping rhodopsins.</title>
        <authorList>
            <person name="Kwon S.-K."/>
            <person name="Lee H.K."/>
            <person name="Kwak M.-J."/>
            <person name="Kim J.F."/>
        </authorList>
    </citation>
    <scope>NUCLEOTIDE SEQUENCE [LARGE SCALE GENOMIC DNA]</scope>
    <source>
        <strain evidence="3 4">DOKDO 023</strain>
    </source>
</reference>
<proteinExistence type="predicted"/>
<accession>A0A0P7ARH8</accession>
<keyword evidence="4" id="KW-1185">Reference proteome</keyword>
<dbReference type="Pfam" id="PF14258">
    <property type="entry name" value="DUF4350"/>
    <property type="match status" value="1"/>
</dbReference>
<evidence type="ECO:0000313" key="4">
    <source>
        <dbReference type="Proteomes" id="UP000050280"/>
    </source>
</evidence>
<evidence type="ECO:0000259" key="2">
    <source>
        <dbReference type="Pfam" id="PF14258"/>
    </source>
</evidence>
<feature type="transmembrane region" description="Helical" evidence="1">
    <location>
        <begin position="270"/>
        <end position="285"/>
    </location>
</feature>
<sequence>MVKKGGVYIIIAIITVGLILAVQYSKPKEVNWFPSYVAQHKIPLGTYVANELLTSYFGDKVKQVQQPPFEFLTNNTDAKGTYLLVNDKINFGDAEMKALLSWVSKGNTLFVASGGFEPQLLDTLNLDQISLYSGDALDPLYYHQLVNPVIKSSPAVYDKDYYTLYFNELDTLNTSIVGEVHAKSDDLTAADRKVTVVRQKFGSGEILLSQFPEAFTNYFILKGDNRDYTSGLFSYLKTDNTLYVDNHHKSGKSFFTSPMYIFLNTKEFKWAYYMVLIGAVVYIIFEGKRKQRAIPVVTPLKNQTLAFTKTIADMYYETGQQKEIAKHKVAQFLDYIRTRFYLNTEELDQAFFHSLASRSNHTTEEIKGLFQFLQQIGSQQQLSDSQLQVLNKKIEEFKAKVDGK</sequence>
<name>A0A0P7ARH8_9FLAO</name>
<dbReference type="RefSeq" id="WP_054560440.1">
    <property type="nucleotide sequence ID" value="NZ_LDJX01000009.1"/>
</dbReference>
<dbReference type="OrthoDB" id="1111222at2"/>
<protein>
    <recommendedName>
        <fullName evidence="2">DUF4350 domain-containing protein</fullName>
    </recommendedName>
</protein>
<dbReference type="PATRIC" id="fig|1300341.3.peg.3622"/>
<evidence type="ECO:0000256" key="1">
    <source>
        <dbReference type="SAM" id="Phobius"/>
    </source>
</evidence>
<keyword evidence="1" id="KW-0812">Transmembrane</keyword>
<dbReference type="InterPro" id="IPR025646">
    <property type="entry name" value="DUF4350"/>
</dbReference>
<dbReference type="EMBL" id="LDJX01000009">
    <property type="protein sequence ID" value="KPM30462.1"/>
    <property type="molecule type" value="Genomic_DNA"/>
</dbReference>
<comment type="caution">
    <text evidence="3">The sequence shown here is derived from an EMBL/GenBank/DDBJ whole genome shotgun (WGS) entry which is preliminary data.</text>
</comment>
<evidence type="ECO:0000313" key="3">
    <source>
        <dbReference type="EMBL" id="KPM30462.1"/>
    </source>
</evidence>
<feature type="transmembrane region" description="Helical" evidence="1">
    <location>
        <begin position="7"/>
        <end position="25"/>
    </location>
</feature>
<feature type="domain" description="DUF4350" evidence="2">
    <location>
        <begin position="40"/>
        <end position="232"/>
    </location>
</feature>
<gene>
    <name evidence="3" type="ORF">I595_3483</name>
</gene>
<keyword evidence="1" id="KW-0472">Membrane</keyword>
<organism evidence="3 4">
    <name type="scientific">Croceitalea dokdonensis DOKDO 023</name>
    <dbReference type="NCBI Taxonomy" id="1300341"/>
    <lineage>
        <taxon>Bacteria</taxon>
        <taxon>Pseudomonadati</taxon>
        <taxon>Bacteroidota</taxon>
        <taxon>Flavobacteriia</taxon>
        <taxon>Flavobacteriales</taxon>
        <taxon>Flavobacteriaceae</taxon>
        <taxon>Croceitalea</taxon>
    </lineage>
</organism>
<dbReference type="AlphaFoldDB" id="A0A0P7ARH8"/>
<keyword evidence="1" id="KW-1133">Transmembrane helix</keyword>
<dbReference type="Proteomes" id="UP000050280">
    <property type="component" value="Unassembled WGS sequence"/>
</dbReference>
<dbReference type="STRING" id="1300341.I595_3483"/>